<dbReference type="GO" id="GO:0009252">
    <property type="term" value="P:peptidoglycan biosynthetic process"/>
    <property type="evidence" value="ECO:0007669"/>
    <property type="project" value="UniProtKB-UniRule"/>
</dbReference>
<keyword evidence="5 7" id="KW-0413">Isomerase</keyword>
<evidence type="ECO:0000313" key="8">
    <source>
        <dbReference type="EMBL" id="QCI23579.1"/>
    </source>
</evidence>
<comment type="similarity">
    <text evidence="7">Belongs to the aspartate/glutamate racemases family.</text>
</comment>
<sequence length="256" mass="29589">MVIFDSGLGGLSIYKKIEKKIPNVNYIYAFDNEAFPYGEKKETFIIERCLKMINAISKKINITIILIACNTASVTSLLTLKKFFKFPIIGIVPDIKKATKKTKNKIIGLLATKTTINNNYVQNLILSFFPKIIIKTLCNKKLVILAEKKLKYNFTDTKVINNILKPWYNKPNVPDTIILGCTHFYFLKKEIKKVLPKAINIIDSNIIIPQKLYDVLKNNTIKKENIIFSSKSIKQDKRLLDLFNRYKFLTFKKINL</sequence>
<dbReference type="NCBIfam" id="TIGR00067">
    <property type="entry name" value="glut_race"/>
    <property type="match status" value="1"/>
</dbReference>
<feature type="binding site" evidence="7">
    <location>
        <begin position="5"/>
        <end position="6"/>
    </location>
    <ligand>
        <name>substrate</name>
    </ligand>
</feature>
<dbReference type="InterPro" id="IPR004391">
    <property type="entry name" value="Glu_race"/>
</dbReference>
<evidence type="ECO:0000256" key="6">
    <source>
        <dbReference type="ARBA" id="ARBA00023316"/>
    </source>
</evidence>
<dbReference type="SUPFAM" id="SSF53681">
    <property type="entry name" value="Aspartate/glutamate racemase"/>
    <property type="match status" value="2"/>
</dbReference>
<dbReference type="PANTHER" id="PTHR21198">
    <property type="entry name" value="GLUTAMATE RACEMASE"/>
    <property type="match status" value="1"/>
</dbReference>
<name>A0A4D6Y3L2_BUCMH</name>
<dbReference type="HAMAP" id="MF_00258">
    <property type="entry name" value="Glu_racemase"/>
    <property type="match status" value="1"/>
</dbReference>
<dbReference type="EMBL" id="CP033004">
    <property type="protein sequence ID" value="QCI23579.1"/>
    <property type="molecule type" value="Genomic_DNA"/>
</dbReference>
<dbReference type="Pfam" id="PF01177">
    <property type="entry name" value="Asp_Glu_race"/>
    <property type="match status" value="1"/>
</dbReference>
<dbReference type="OrthoDB" id="9801055at2"/>
<dbReference type="Gene3D" id="3.40.50.1860">
    <property type="match status" value="2"/>
</dbReference>
<proteinExistence type="inferred from homology"/>
<dbReference type="AlphaFoldDB" id="A0A4D6Y3L2"/>
<evidence type="ECO:0000256" key="2">
    <source>
        <dbReference type="ARBA" id="ARBA00013090"/>
    </source>
</evidence>
<dbReference type="EC" id="5.1.1.3" evidence="2 7"/>
<dbReference type="PANTHER" id="PTHR21198:SF2">
    <property type="entry name" value="GLUTAMATE RACEMASE"/>
    <property type="match status" value="1"/>
</dbReference>
<feature type="active site" description="Proton donor/acceptor" evidence="7">
    <location>
        <position position="69"/>
    </location>
</feature>
<evidence type="ECO:0000256" key="1">
    <source>
        <dbReference type="ARBA" id="ARBA00001602"/>
    </source>
</evidence>
<evidence type="ECO:0000256" key="7">
    <source>
        <dbReference type="HAMAP-Rule" id="MF_00258"/>
    </source>
</evidence>
<protein>
    <recommendedName>
        <fullName evidence="2 7">Glutamate racemase</fullName>
        <ecNumber evidence="2 7">5.1.1.3</ecNumber>
    </recommendedName>
</protein>
<keyword evidence="4 7" id="KW-0573">Peptidoglycan synthesis</keyword>
<keyword evidence="6 7" id="KW-0961">Cell wall biogenesis/degradation</keyword>
<comment type="function">
    <text evidence="7">Provides the (R)-glutamate required for cell wall biosynthesis.</text>
</comment>
<gene>
    <name evidence="7 8" type="primary">murI</name>
    <name evidence="8" type="ORF">D9V73_02625</name>
</gene>
<keyword evidence="3 7" id="KW-0133">Cell shape</keyword>
<evidence type="ECO:0000256" key="4">
    <source>
        <dbReference type="ARBA" id="ARBA00022984"/>
    </source>
</evidence>
<dbReference type="FunFam" id="3.40.50.1860:FF:000001">
    <property type="entry name" value="Glutamate racemase"/>
    <property type="match status" value="1"/>
</dbReference>
<reference evidence="8 9" key="1">
    <citation type="submission" date="2018-10" db="EMBL/GenBank/DDBJ databases">
        <title>Comparative functional genomics of the obligate endosymbiont Buchnera aphidicola.</title>
        <authorList>
            <person name="Chong R.A."/>
        </authorList>
    </citation>
    <scope>NUCLEOTIDE SEQUENCE [LARGE SCALE GENOMIC DNA]</scope>
    <source>
        <strain evidence="8 9">Mrh</strain>
    </source>
</reference>
<accession>A0A4D6Y3L2</accession>
<dbReference type="UniPathway" id="UPA00219"/>
<evidence type="ECO:0000313" key="9">
    <source>
        <dbReference type="Proteomes" id="UP000298566"/>
    </source>
</evidence>
<dbReference type="InterPro" id="IPR015942">
    <property type="entry name" value="Asp/Glu/hydantoin_racemase"/>
</dbReference>
<feature type="binding site" evidence="7">
    <location>
        <begin position="70"/>
        <end position="71"/>
    </location>
    <ligand>
        <name>substrate</name>
    </ligand>
</feature>
<dbReference type="InterPro" id="IPR001920">
    <property type="entry name" value="Asp/Glu_race"/>
</dbReference>
<evidence type="ECO:0000256" key="3">
    <source>
        <dbReference type="ARBA" id="ARBA00022960"/>
    </source>
</evidence>
<dbReference type="Proteomes" id="UP000298566">
    <property type="component" value="Chromosome"/>
</dbReference>
<dbReference type="GO" id="GO:0008881">
    <property type="term" value="F:glutamate racemase activity"/>
    <property type="evidence" value="ECO:0007669"/>
    <property type="project" value="UniProtKB-UniRule"/>
</dbReference>
<feature type="binding site" evidence="7">
    <location>
        <begin position="37"/>
        <end position="38"/>
    </location>
    <ligand>
        <name>substrate</name>
    </ligand>
</feature>
<organism evidence="8 9">
    <name type="scientific">Buchnera aphidicola subsp. Melaphis rhois</name>
    <dbReference type="NCBI Taxonomy" id="118103"/>
    <lineage>
        <taxon>Bacteria</taxon>
        <taxon>Pseudomonadati</taxon>
        <taxon>Pseudomonadota</taxon>
        <taxon>Gammaproteobacteria</taxon>
        <taxon>Enterobacterales</taxon>
        <taxon>Erwiniaceae</taxon>
        <taxon>Buchnera</taxon>
    </lineage>
</organism>
<comment type="pathway">
    <text evidence="7">Cell wall biogenesis; peptidoglycan biosynthesis.</text>
</comment>
<feature type="binding site" evidence="7">
    <location>
        <begin position="182"/>
        <end position="183"/>
    </location>
    <ligand>
        <name>substrate</name>
    </ligand>
</feature>
<feature type="active site" description="Proton donor/acceptor" evidence="7">
    <location>
        <position position="181"/>
    </location>
</feature>
<evidence type="ECO:0000256" key="5">
    <source>
        <dbReference type="ARBA" id="ARBA00023235"/>
    </source>
</evidence>
<dbReference type="GO" id="GO:0008360">
    <property type="term" value="P:regulation of cell shape"/>
    <property type="evidence" value="ECO:0007669"/>
    <property type="project" value="UniProtKB-KW"/>
</dbReference>
<comment type="catalytic activity">
    <reaction evidence="1 7">
        <text>L-glutamate = D-glutamate</text>
        <dbReference type="Rhea" id="RHEA:12813"/>
        <dbReference type="ChEBI" id="CHEBI:29985"/>
        <dbReference type="ChEBI" id="CHEBI:29986"/>
        <dbReference type="EC" id="5.1.1.3"/>
    </reaction>
</comment>
<dbReference type="GO" id="GO:0071555">
    <property type="term" value="P:cell wall organization"/>
    <property type="evidence" value="ECO:0007669"/>
    <property type="project" value="UniProtKB-KW"/>
</dbReference>